<sequence length="534" mass="55283">MTSVLPSPHDTEPPQPEPPQPVPAERGGGPTSRVGSRVRVLSVAGTDPTGGAGVHADLKSFAAHGAYGMAVVTALVAQNTQGVRAVHVPDVAFLRAQLEAVSDDVTVDAVKIGMLGTRAVADEVAAWLACTRPPVVVLDPVMVATSGDRLLDVDAQDAVRRLVAQADLVTPNLPELGVLLGESTATTWADAVRQARRLATAAHVTVLLKGGHLAGDASPDAVVDATTVTELDAVRVSTTSTHGTGCSLSAAVAALRPRRPDWVTAVREAKEWLTGAIAAGEALAVGSGRGPVDHLHHAPTLGAPPFSADAWDRVADLRAACDDLPFVRGLADGSLPVEEFEQYLHQDALYLAQYSRVLARASQLAPDAAAQVFFAQGAARCLDVETRLHAERLARAGARWSGPASRVTTAYTGHLLAVAATGSYAEVVAAVLPCYWLYADIGARILARAGDLAAHPYGDWVGTYGDPAFAAASARACALADAAACEVGAATRARMLAAFVTSSAHELAFFDQTSARRVASGSTRVLVGGFRDVG</sequence>
<dbReference type="InterPro" id="IPR004305">
    <property type="entry name" value="Thiaminase-2/PQQC"/>
</dbReference>
<dbReference type="NCBIfam" id="TIGR00097">
    <property type="entry name" value="HMP-P_kinase"/>
    <property type="match status" value="1"/>
</dbReference>
<keyword evidence="5" id="KW-0784">Thiamine biosynthesis</keyword>
<reference evidence="9 10" key="1">
    <citation type="submission" date="2020-08" db="EMBL/GenBank/DDBJ databases">
        <title>A Genomic Blueprint of the Chicken Gut Microbiome.</title>
        <authorList>
            <person name="Gilroy R."/>
            <person name="Ravi A."/>
            <person name="Getino M."/>
            <person name="Pursley I."/>
            <person name="Horton D.L."/>
            <person name="Alikhan N.-F."/>
            <person name="Baker D."/>
            <person name="Gharbi K."/>
            <person name="Hall N."/>
            <person name="Watson M."/>
            <person name="Adriaenssens E.M."/>
            <person name="Foster-Nyarko E."/>
            <person name="Jarju S."/>
            <person name="Secka A."/>
            <person name="Antonio M."/>
            <person name="Oren A."/>
            <person name="Chaudhuri R."/>
            <person name="La Ragione R.M."/>
            <person name="Hildebrand F."/>
            <person name="Pallen M.J."/>
        </authorList>
    </citation>
    <scope>NUCLEOTIDE SEQUENCE [LARGE SCALE GENOMIC DNA]</scope>
    <source>
        <strain evidence="9 10">Sa3CUA2</strain>
    </source>
</reference>
<keyword evidence="9" id="KW-0418">Kinase</keyword>
<dbReference type="GO" id="GO:0008902">
    <property type="term" value="F:hydroxymethylpyrimidine kinase activity"/>
    <property type="evidence" value="ECO:0007669"/>
    <property type="project" value="UniProtKB-EC"/>
</dbReference>
<keyword evidence="9" id="KW-0808">Transferase</keyword>
<dbReference type="RefSeq" id="WP_191784117.1">
    <property type="nucleotide sequence ID" value="NZ_JACSQV010000013.1"/>
</dbReference>
<comment type="function">
    <text evidence="3">Catalyzes the phosphorylation of hydroxymethylpyrimidine phosphate (HMP-P) to HMP-PP, and of HMP to HMP-P.</text>
</comment>
<organism evidence="9 10">
    <name type="scientific">Cellulomonas avistercoris</name>
    <dbReference type="NCBI Taxonomy" id="2762242"/>
    <lineage>
        <taxon>Bacteria</taxon>
        <taxon>Bacillati</taxon>
        <taxon>Actinomycetota</taxon>
        <taxon>Actinomycetes</taxon>
        <taxon>Micrococcales</taxon>
        <taxon>Cellulomonadaceae</taxon>
        <taxon>Cellulomonas</taxon>
    </lineage>
</organism>
<feature type="region of interest" description="Disordered" evidence="6">
    <location>
        <begin position="1"/>
        <end position="34"/>
    </location>
</feature>
<dbReference type="EMBL" id="JACSQV010000013">
    <property type="protein sequence ID" value="MBD7919460.1"/>
    <property type="molecule type" value="Genomic_DNA"/>
</dbReference>
<comment type="catalytic activity">
    <reaction evidence="1">
        <text>4-amino-5-hydroxymethyl-2-methylpyrimidine + ATP = 4-amino-2-methyl-5-(phosphooxymethyl)pyrimidine + ADP + H(+)</text>
        <dbReference type="Rhea" id="RHEA:23096"/>
        <dbReference type="ChEBI" id="CHEBI:15378"/>
        <dbReference type="ChEBI" id="CHEBI:16892"/>
        <dbReference type="ChEBI" id="CHEBI:30616"/>
        <dbReference type="ChEBI" id="CHEBI:58354"/>
        <dbReference type="ChEBI" id="CHEBI:456216"/>
        <dbReference type="EC" id="2.7.1.49"/>
    </reaction>
</comment>
<evidence type="ECO:0000259" key="7">
    <source>
        <dbReference type="Pfam" id="PF03070"/>
    </source>
</evidence>
<proteinExistence type="predicted"/>
<accession>A0ABR8QGA1</accession>
<keyword evidence="10" id="KW-1185">Reference proteome</keyword>
<evidence type="ECO:0000256" key="4">
    <source>
        <dbReference type="ARBA" id="ARBA00004769"/>
    </source>
</evidence>
<evidence type="ECO:0000256" key="6">
    <source>
        <dbReference type="SAM" id="MobiDB-lite"/>
    </source>
</evidence>
<dbReference type="InterPro" id="IPR016084">
    <property type="entry name" value="Haem_Oase-like_multi-hlx"/>
</dbReference>
<gene>
    <name evidence="9" type="primary">thiD</name>
    <name evidence="9" type="ORF">H9657_14395</name>
</gene>
<comment type="caution">
    <text evidence="9">The sequence shown here is derived from an EMBL/GenBank/DDBJ whole genome shotgun (WGS) entry which is preliminary data.</text>
</comment>
<feature type="domain" description="Pyridoxamine kinase/Phosphomethylpyrimidine kinase" evidence="8">
    <location>
        <begin position="47"/>
        <end position="293"/>
    </location>
</feature>
<dbReference type="EC" id="2.7.4.7" evidence="9"/>
<evidence type="ECO:0000256" key="1">
    <source>
        <dbReference type="ARBA" id="ARBA00000151"/>
    </source>
</evidence>
<dbReference type="Pfam" id="PF03070">
    <property type="entry name" value="TENA_THI-4"/>
    <property type="match status" value="1"/>
</dbReference>
<dbReference type="PANTHER" id="PTHR20858">
    <property type="entry name" value="PHOSPHOMETHYLPYRIMIDINE KINASE"/>
    <property type="match status" value="1"/>
</dbReference>
<dbReference type="PANTHER" id="PTHR20858:SF17">
    <property type="entry name" value="HYDROXYMETHYLPYRIMIDINE_PHOSPHOMETHYLPYRIMIDINE KINASE THI20-RELATED"/>
    <property type="match status" value="1"/>
</dbReference>
<dbReference type="InterPro" id="IPR013749">
    <property type="entry name" value="PM/HMP-P_kinase-1"/>
</dbReference>
<evidence type="ECO:0000256" key="5">
    <source>
        <dbReference type="ARBA" id="ARBA00022977"/>
    </source>
</evidence>
<dbReference type="CDD" id="cd01169">
    <property type="entry name" value="HMPP_kinase"/>
    <property type="match status" value="1"/>
</dbReference>
<dbReference type="InterPro" id="IPR029056">
    <property type="entry name" value="Ribokinase-like"/>
</dbReference>
<evidence type="ECO:0000256" key="2">
    <source>
        <dbReference type="ARBA" id="ARBA00000565"/>
    </source>
</evidence>
<dbReference type="SUPFAM" id="SSF48613">
    <property type="entry name" value="Heme oxygenase-like"/>
    <property type="match status" value="1"/>
</dbReference>
<dbReference type="CDD" id="cd19365">
    <property type="entry name" value="TenA_C-like"/>
    <property type="match status" value="1"/>
</dbReference>
<comment type="catalytic activity">
    <reaction evidence="2">
        <text>4-amino-2-methyl-5-(phosphooxymethyl)pyrimidine + ATP = 4-amino-2-methyl-5-(diphosphooxymethyl)pyrimidine + ADP</text>
        <dbReference type="Rhea" id="RHEA:19893"/>
        <dbReference type="ChEBI" id="CHEBI:30616"/>
        <dbReference type="ChEBI" id="CHEBI:57841"/>
        <dbReference type="ChEBI" id="CHEBI:58354"/>
        <dbReference type="ChEBI" id="CHEBI:456216"/>
        <dbReference type="EC" id="2.7.4.7"/>
    </reaction>
</comment>
<feature type="domain" description="Thiaminase-2/PQQC" evidence="7">
    <location>
        <begin position="325"/>
        <end position="512"/>
    </location>
</feature>
<evidence type="ECO:0000256" key="3">
    <source>
        <dbReference type="ARBA" id="ARBA00003848"/>
    </source>
</evidence>
<evidence type="ECO:0000313" key="9">
    <source>
        <dbReference type="EMBL" id="MBD7919460.1"/>
    </source>
</evidence>
<feature type="compositionally biased region" description="Pro residues" evidence="6">
    <location>
        <begin position="13"/>
        <end position="22"/>
    </location>
</feature>
<dbReference type="EC" id="2.7.1.49" evidence="9"/>
<dbReference type="Pfam" id="PF08543">
    <property type="entry name" value="Phos_pyr_kin"/>
    <property type="match status" value="1"/>
</dbReference>
<dbReference type="SUPFAM" id="SSF53613">
    <property type="entry name" value="Ribokinase-like"/>
    <property type="match status" value="1"/>
</dbReference>
<dbReference type="Gene3D" id="3.40.1190.20">
    <property type="match status" value="1"/>
</dbReference>
<dbReference type="Gene3D" id="1.20.910.10">
    <property type="entry name" value="Heme oxygenase-like"/>
    <property type="match status" value="1"/>
</dbReference>
<dbReference type="Proteomes" id="UP000604241">
    <property type="component" value="Unassembled WGS sequence"/>
</dbReference>
<protein>
    <submittedName>
        <fullName evidence="9">Bifunctional hydroxymethylpyrimidine kinase/phosphomethylpyrimidine kinase</fullName>
        <ecNumber evidence="9">2.7.1.49</ecNumber>
        <ecNumber evidence="9">2.7.4.7</ecNumber>
    </submittedName>
</protein>
<evidence type="ECO:0000259" key="8">
    <source>
        <dbReference type="Pfam" id="PF08543"/>
    </source>
</evidence>
<name>A0ABR8QGA1_9CELL</name>
<dbReference type="InterPro" id="IPR004399">
    <property type="entry name" value="HMP/HMP-P_kinase_dom"/>
</dbReference>
<dbReference type="GO" id="GO:0008972">
    <property type="term" value="F:phosphomethylpyrimidine kinase activity"/>
    <property type="evidence" value="ECO:0007669"/>
    <property type="project" value="UniProtKB-EC"/>
</dbReference>
<evidence type="ECO:0000313" key="10">
    <source>
        <dbReference type="Proteomes" id="UP000604241"/>
    </source>
</evidence>
<comment type="pathway">
    <text evidence="4">Cofactor biosynthesis; thiamine diphosphate biosynthesis; 4-amino-2-methyl-5-diphosphomethylpyrimidine from 5-amino-1-(5-phospho-D-ribosyl)imidazole: step 3/3.</text>
</comment>